<dbReference type="AlphaFoldDB" id="A0A540WG70"/>
<feature type="non-terminal residue" evidence="1">
    <location>
        <position position="1"/>
    </location>
</feature>
<organism evidence="1 2">
    <name type="scientific">Myxococcus llanfairpwllgwyngyllgogerychwyrndrobwllllantysiliogogogochensis</name>
    <dbReference type="NCBI Taxonomy" id="2590453"/>
    <lineage>
        <taxon>Bacteria</taxon>
        <taxon>Pseudomonadati</taxon>
        <taxon>Myxococcota</taxon>
        <taxon>Myxococcia</taxon>
        <taxon>Myxococcales</taxon>
        <taxon>Cystobacterineae</taxon>
        <taxon>Myxococcaceae</taxon>
        <taxon>Myxococcus</taxon>
    </lineage>
</organism>
<comment type="caution">
    <text evidence="1">The sequence shown here is derived from an EMBL/GenBank/DDBJ whole genome shotgun (WGS) entry which is preliminary data.</text>
</comment>
<dbReference type="RefSeq" id="WP_141649700.1">
    <property type="nucleotide sequence ID" value="NZ_VIFM01000984.1"/>
</dbReference>
<sequence>FLLALDKTRESPWIEGSNYFKLTFPVDRALAATMATGMVNFTPLYAPGGEVTHLYAGDLHGKVWKLDFTCASAGNAATSCPSYGYKATAQWNVASLSSFSAGAIPYPFFIAADASGHAQPITSAPRLLTG</sequence>
<accession>A0A540WG70</accession>
<dbReference type="Proteomes" id="UP000315369">
    <property type="component" value="Unassembled WGS sequence"/>
</dbReference>
<gene>
    <name evidence="1" type="ORF">FJV41_51610</name>
</gene>
<name>A0A540WG70_9BACT</name>
<evidence type="ECO:0000313" key="2">
    <source>
        <dbReference type="Proteomes" id="UP000315369"/>
    </source>
</evidence>
<proteinExistence type="predicted"/>
<protein>
    <submittedName>
        <fullName evidence="1">Uncharacterized protein</fullName>
    </submittedName>
</protein>
<feature type="non-terminal residue" evidence="1">
    <location>
        <position position="130"/>
    </location>
</feature>
<reference evidence="1 2" key="1">
    <citation type="submission" date="2019-06" db="EMBL/GenBank/DDBJ databases">
        <authorList>
            <person name="Livingstone P."/>
            <person name="Whitworth D."/>
        </authorList>
    </citation>
    <scope>NUCLEOTIDE SEQUENCE [LARGE SCALE GENOMIC DNA]</scope>
    <source>
        <strain evidence="1 2">AM401</strain>
    </source>
</reference>
<evidence type="ECO:0000313" key="1">
    <source>
        <dbReference type="EMBL" id="TQF07982.1"/>
    </source>
</evidence>
<dbReference type="OrthoDB" id="7156875at2"/>
<dbReference type="EMBL" id="VIFM01000984">
    <property type="protein sequence ID" value="TQF07982.1"/>
    <property type="molecule type" value="Genomic_DNA"/>
</dbReference>
<keyword evidence="2" id="KW-1185">Reference proteome</keyword>